<feature type="transmembrane region" description="Helical" evidence="6">
    <location>
        <begin position="135"/>
        <end position="154"/>
    </location>
</feature>
<gene>
    <name evidence="8" type="ORF">GDR74_07855</name>
</gene>
<dbReference type="PANTHER" id="PTHR22911">
    <property type="entry name" value="ACYL-MALONYL CONDENSING ENZYME-RELATED"/>
    <property type="match status" value="1"/>
</dbReference>
<evidence type="ECO:0000256" key="6">
    <source>
        <dbReference type="SAM" id="Phobius"/>
    </source>
</evidence>
<evidence type="ECO:0000256" key="3">
    <source>
        <dbReference type="ARBA" id="ARBA00022692"/>
    </source>
</evidence>
<dbReference type="InterPro" id="IPR037185">
    <property type="entry name" value="EmrE-like"/>
</dbReference>
<proteinExistence type="inferred from homology"/>
<evidence type="ECO:0000313" key="8">
    <source>
        <dbReference type="EMBL" id="QFU18064.1"/>
    </source>
</evidence>
<reference evidence="8 9" key="1">
    <citation type="submission" date="2019-10" db="EMBL/GenBank/DDBJ databases">
        <title>Isolation, Identification of Microvirga thermotolerans HR1, a novel thermophilic bacterium and Comparative Genomics of the genus Microvirga.</title>
        <authorList>
            <person name="Li J."/>
            <person name="Zhang W."/>
            <person name="Lin M."/>
            <person name="Wang J."/>
        </authorList>
    </citation>
    <scope>NUCLEOTIDE SEQUENCE [LARGE SCALE GENOMIC DNA]</scope>
    <source>
        <strain evidence="8 9">HR1</strain>
    </source>
</reference>
<dbReference type="AlphaFoldDB" id="A0A5P9K5Z4"/>
<sequence length="288" mass="31119">MSAGLKTLTSLYPVGEIVFFRSVFALIPLLIWLSWQGDLINAIRTDNIPGHFLRGLIGTSGMYLGFAALAYLPLHDTIAIGYASPLIVVILAALLLKEKVRAYRWTAVGIGFVGVLIMLSPYLRLNPLSGGGQSLGAFFALVGAFCSAGATIQVRRLTMTERTGAIVFYFFILASGLSLLTLPLGWKPPPLSDLLFFVLVGTLGGIGQILLTQSYRYADTSILAPFEYTTMIWALLLGWFVFGDLPTAAVMIGAAIVAGTGLFIVWRERRLGLERAKELETAAQRPGG</sequence>
<feature type="transmembrane region" description="Helical" evidence="6">
    <location>
        <begin position="192"/>
        <end position="211"/>
    </location>
</feature>
<feature type="transmembrane region" description="Helical" evidence="6">
    <location>
        <begin position="78"/>
        <end position="96"/>
    </location>
</feature>
<feature type="transmembrane region" description="Helical" evidence="6">
    <location>
        <begin position="166"/>
        <end position="186"/>
    </location>
</feature>
<dbReference type="GO" id="GO:0016020">
    <property type="term" value="C:membrane"/>
    <property type="evidence" value="ECO:0007669"/>
    <property type="project" value="UniProtKB-SubCell"/>
</dbReference>
<keyword evidence="5 6" id="KW-0472">Membrane</keyword>
<dbReference type="Proteomes" id="UP000325614">
    <property type="component" value="Chromosome"/>
</dbReference>
<keyword evidence="9" id="KW-1185">Reference proteome</keyword>
<evidence type="ECO:0000259" key="7">
    <source>
        <dbReference type="Pfam" id="PF00892"/>
    </source>
</evidence>
<dbReference type="Pfam" id="PF00892">
    <property type="entry name" value="EamA"/>
    <property type="match status" value="2"/>
</dbReference>
<dbReference type="SUPFAM" id="SSF103481">
    <property type="entry name" value="Multidrug resistance efflux transporter EmrE"/>
    <property type="match status" value="2"/>
</dbReference>
<evidence type="ECO:0000256" key="2">
    <source>
        <dbReference type="ARBA" id="ARBA00009853"/>
    </source>
</evidence>
<feature type="transmembrane region" description="Helical" evidence="6">
    <location>
        <begin position="223"/>
        <end position="242"/>
    </location>
</feature>
<dbReference type="PANTHER" id="PTHR22911:SF6">
    <property type="entry name" value="SOLUTE CARRIER FAMILY 35 MEMBER G1"/>
    <property type="match status" value="1"/>
</dbReference>
<feature type="transmembrane region" description="Helical" evidence="6">
    <location>
        <begin position="103"/>
        <end position="123"/>
    </location>
</feature>
<feature type="transmembrane region" description="Helical" evidence="6">
    <location>
        <begin position="248"/>
        <end position="266"/>
    </location>
</feature>
<name>A0A5P9K5Z4_9HYPH</name>
<evidence type="ECO:0000256" key="1">
    <source>
        <dbReference type="ARBA" id="ARBA00004141"/>
    </source>
</evidence>
<keyword evidence="4 6" id="KW-1133">Transmembrane helix</keyword>
<feature type="domain" description="EamA" evidence="7">
    <location>
        <begin position="7"/>
        <end position="119"/>
    </location>
</feature>
<evidence type="ECO:0000256" key="4">
    <source>
        <dbReference type="ARBA" id="ARBA00022989"/>
    </source>
</evidence>
<evidence type="ECO:0000256" key="5">
    <source>
        <dbReference type="ARBA" id="ARBA00023136"/>
    </source>
</evidence>
<feature type="domain" description="EamA" evidence="7">
    <location>
        <begin position="135"/>
        <end position="263"/>
    </location>
</feature>
<dbReference type="InterPro" id="IPR000620">
    <property type="entry name" value="EamA_dom"/>
</dbReference>
<organism evidence="8 9">
    <name type="scientific">Microvirga thermotolerans</name>
    <dbReference type="NCBI Taxonomy" id="2651334"/>
    <lineage>
        <taxon>Bacteria</taxon>
        <taxon>Pseudomonadati</taxon>
        <taxon>Pseudomonadota</taxon>
        <taxon>Alphaproteobacteria</taxon>
        <taxon>Hyphomicrobiales</taxon>
        <taxon>Methylobacteriaceae</taxon>
        <taxon>Microvirga</taxon>
    </lineage>
</organism>
<feature type="transmembrane region" description="Helical" evidence="6">
    <location>
        <begin position="12"/>
        <end position="32"/>
    </location>
</feature>
<comment type="similarity">
    <text evidence="2">Belongs to the drug/metabolite transporter (DMT) superfamily. 10 TMS drug/metabolite exporter (DME) (TC 2.A.7.3) family.</text>
</comment>
<dbReference type="EMBL" id="CP045423">
    <property type="protein sequence ID" value="QFU18064.1"/>
    <property type="molecule type" value="Genomic_DNA"/>
</dbReference>
<comment type="subcellular location">
    <subcellularLocation>
        <location evidence="1">Membrane</location>
        <topology evidence="1">Multi-pass membrane protein</topology>
    </subcellularLocation>
</comment>
<accession>A0A5P9K5Z4</accession>
<keyword evidence="3 6" id="KW-0812">Transmembrane</keyword>
<feature type="transmembrane region" description="Helical" evidence="6">
    <location>
        <begin position="52"/>
        <end position="72"/>
    </location>
</feature>
<dbReference type="KEGG" id="mico:GDR74_07855"/>
<evidence type="ECO:0000313" key="9">
    <source>
        <dbReference type="Proteomes" id="UP000325614"/>
    </source>
</evidence>
<protein>
    <submittedName>
        <fullName evidence="8">EamA family transporter</fullName>
    </submittedName>
</protein>